<proteinExistence type="predicted"/>
<organism evidence="2 3">
    <name type="scientific">Roseibium aggregatum</name>
    <dbReference type="NCBI Taxonomy" id="187304"/>
    <lineage>
        <taxon>Bacteria</taxon>
        <taxon>Pseudomonadati</taxon>
        <taxon>Pseudomonadota</taxon>
        <taxon>Alphaproteobacteria</taxon>
        <taxon>Hyphomicrobiales</taxon>
        <taxon>Stappiaceae</taxon>
        <taxon>Roseibium</taxon>
    </lineage>
</organism>
<evidence type="ECO:0000313" key="3">
    <source>
        <dbReference type="Proteomes" id="UP000048926"/>
    </source>
</evidence>
<dbReference type="InterPro" id="IPR003646">
    <property type="entry name" value="SH3-like_bac-type"/>
</dbReference>
<dbReference type="InterPro" id="IPR029045">
    <property type="entry name" value="ClpP/crotonase-like_dom_sf"/>
</dbReference>
<accession>A0A0M6Y498</accession>
<protein>
    <submittedName>
        <fullName evidence="2">Bacterial SH3 domain protein</fullName>
    </submittedName>
</protein>
<dbReference type="AlphaFoldDB" id="A0A0M6Y498"/>
<dbReference type="STRING" id="187304.B0E33_18110"/>
<sequence length="499" mass="53648">MVKIIEAAGARFTQQSTVPMLLKSIVFCLSLVFSVSQLSAAEITQRPDLAPRLAQLKPLYPGKGSAGSVVNELQGTIFLISGVIEKGDLEKLKAALDGTWGKYIVFDSPGGSFLEGIRIGQYLQYNVGSQDPDLNGVFVLNGNKCLSACALAFTLAATPRNAVYGGDIRFLEAGAALGYHMAFLPDEKANQLVAVKEAMNLAYEVTQTYVKLIKGGIAPSILLQEALSHRTADSFFYLAGGIRSYAMGLTPVSAGTIADPINKSALYMDTVGAMCTQLFQADNSIRKSEVEYEFGAIDGSGPNPQETKLEDLIQELGSRRIAASHNGVAYCTVELSEDGTVGMRITSGSLPCAKGGYDAPTWCAMPGPFDDTLPKVTNALLADAASCHGGTLTTEYAYWTSDVIDYDIGEETPTALTDWNSWERTIARDVNVRRNPSLDAEAVGRVQIGDKVKISDCRIVSGPQGVWYQLSTGGWISARFVSEFDQFTRPATEETMIGR</sequence>
<keyword evidence="3" id="KW-1185">Reference proteome</keyword>
<evidence type="ECO:0000259" key="1">
    <source>
        <dbReference type="Pfam" id="PF08239"/>
    </source>
</evidence>
<dbReference type="SUPFAM" id="SSF52096">
    <property type="entry name" value="ClpP/crotonase"/>
    <property type="match status" value="1"/>
</dbReference>
<evidence type="ECO:0000313" key="2">
    <source>
        <dbReference type="EMBL" id="CTQ43831.1"/>
    </source>
</evidence>
<dbReference type="Gene3D" id="2.30.30.40">
    <property type="entry name" value="SH3 Domains"/>
    <property type="match status" value="1"/>
</dbReference>
<dbReference type="Pfam" id="PF08239">
    <property type="entry name" value="SH3_3"/>
    <property type="match status" value="1"/>
</dbReference>
<reference evidence="3" key="1">
    <citation type="submission" date="2015-07" db="EMBL/GenBank/DDBJ databases">
        <authorList>
            <person name="Rodrigo-Torres Lidia"/>
            <person name="Arahal R.David."/>
        </authorList>
    </citation>
    <scope>NUCLEOTIDE SEQUENCE [LARGE SCALE GENOMIC DNA]</scope>
    <source>
        <strain evidence="3">CECT 4801</strain>
    </source>
</reference>
<dbReference type="EMBL" id="CXST01000001">
    <property type="protein sequence ID" value="CTQ43831.1"/>
    <property type="molecule type" value="Genomic_DNA"/>
</dbReference>
<name>A0A0M6Y498_9HYPH</name>
<dbReference type="Proteomes" id="UP000048926">
    <property type="component" value="Unassembled WGS sequence"/>
</dbReference>
<gene>
    <name evidence="2" type="ORF">LAL4801_02273</name>
</gene>
<feature type="domain" description="SH3b" evidence="1">
    <location>
        <begin position="429"/>
        <end position="482"/>
    </location>
</feature>
<dbReference type="RefSeq" id="WP_055656108.1">
    <property type="nucleotide sequence ID" value="NZ_CXST01000001.1"/>
</dbReference>